<dbReference type="Proteomes" id="UP000245839">
    <property type="component" value="Unassembled WGS sequence"/>
</dbReference>
<keyword evidence="1" id="KW-0812">Transmembrane</keyword>
<keyword evidence="4" id="KW-1185">Reference proteome</keyword>
<dbReference type="AlphaFoldDB" id="A0A2Y9A9A2"/>
<evidence type="ECO:0000313" key="5">
    <source>
        <dbReference type="Proteomes" id="UP000251571"/>
    </source>
</evidence>
<evidence type="ECO:0000313" key="2">
    <source>
        <dbReference type="EMBL" id="PWJ22509.1"/>
    </source>
</evidence>
<feature type="transmembrane region" description="Helical" evidence="1">
    <location>
        <begin position="48"/>
        <end position="65"/>
    </location>
</feature>
<dbReference type="EMBL" id="UETC01000001">
    <property type="protein sequence ID" value="SSA38787.1"/>
    <property type="molecule type" value="Genomic_DNA"/>
</dbReference>
<organism evidence="3 5">
    <name type="scientific">Jannaschia seohaensis</name>
    <dbReference type="NCBI Taxonomy" id="475081"/>
    <lineage>
        <taxon>Bacteria</taxon>
        <taxon>Pseudomonadati</taxon>
        <taxon>Pseudomonadota</taxon>
        <taxon>Alphaproteobacteria</taxon>
        <taxon>Rhodobacterales</taxon>
        <taxon>Roseobacteraceae</taxon>
        <taxon>Jannaschia</taxon>
    </lineage>
</organism>
<gene>
    <name evidence="2" type="ORF">BCF38_101923</name>
    <name evidence="3" type="ORF">SAMN05421539_101923</name>
</gene>
<dbReference type="RefSeq" id="WP_109563055.1">
    <property type="nucleotide sequence ID" value="NZ_QGDJ01000001.1"/>
</dbReference>
<dbReference type="OrthoDB" id="9935923at2"/>
<evidence type="ECO:0000256" key="1">
    <source>
        <dbReference type="SAM" id="Phobius"/>
    </source>
</evidence>
<keyword evidence="1" id="KW-1133">Transmembrane helix</keyword>
<proteinExistence type="predicted"/>
<evidence type="ECO:0000313" key="4">
    <source>
        <dbReference type="Proteomes" id="UP000245839"/>
    </source>
</evidence>
<protein>
    <submittedName>
        <fullName evidence="3">Uncharacterized protein</fullName>
    </submittedName>
</protein>
<accession>A0A2Y9A9A2</accession>
<reference evidence="3 5" key="1">
    <citation type="submission" date="2016-10" db="EMBL/GenBank/DDBJ databases">
        <authorList>
            <person name="Cai Z."/>
        </authorList>
    </citation>
    <scope>NUCLEOTIDE SEQUENCE [LARGE SCALE GENOMIC DNA]</scope>
    <source>
        <strain evidence="3 5">DSM 25227</strain>
    </source>
</reference>
<evidence type="ECO:0000313" key="3">
    <source>
        <dbReference type="EMBL" id="SSA38787.1"/>
    </source>
</evidence>
<keyword evidence="1" id="KW-0472">Membrane</keyword>
<reference evidence="2 4" key="2">
    <citation type="submission" date="2018-03" db="EMBL/GenBank/DDBJ databases">
        <title>Genomic Encyclopedia of Archaeal and Bacterial Type Strains, Phase II (KMG-II): from individual species to whole genera.</title>
        <authorList>
            <person name="Goeker M."/>
        </authorList>
    </citation>
    <scope>NUCLEOTIDE SEQUENCE [LARGE SCALE GENOMIC DNA]</scope>
    <source>
        <strain evidence="2 4">DSM 25227</strain>
    </source>
</reference>
<sequence>MEPLLDAVSVFAACTDLSIDVVMGEKYPTLTIRQGPGSYLCASAALTAAPYVAAGVALLSVVSILRRSRLRRRYR</sequence>
<dbReference type="Proteomes" id="UP000251571">
    <property type="component" value="Unassembled WGS sequence"/>
</dbReference>
<name>A0A2Y9A9A2_9RHOB</name>
<dbReference type="EMBL" id="QGDJ01000001">
    <property type="protein sequence ID" value="PWJ22509.1"/>
    <property type="molecule type" value="Genomic_DNA"/>
</dbReference>